<dbReference type="PROSITE" id="PS00166">
    <property type="entry name" value="ENOYL_COA_HYDRATASE"/>
    <property type="match status" value="1"/>
</dbReference>
<dbReference type="AlphaFoldDB" id="A0A6I4MG60"/>
<dbReference type="SUPFAM" id="SSF52096">
    <property type="entry name" value="ClpP/crotonase"/>
    <property type="match status" value="1"/>
</dbReference>
<evidence type="ECO:0000256" key="3">
    <source>
        <dbReference type="ARBA" id="ARBA00023239"/>
    </source>
</evidence>
<dbReference type="GO" id="GO:0006635">
    <property type="term" value="P:fatty acid beta-oxidation"/>
    <property type="evidence" value="ECO:0007669"/>
    <property type="project" value="TreeGrafter"/>
</dbReference>
<dbReference type="PANTHER" id="PTHR11941">
    <property type="entry name" value="ENOYL-COA HYDRATASE-RELATED"/>
    <property type="match status" value="1"/>
</dbReference>
<feature type="compositionally biased region" description="Polar residues" evidence="5">
    <location>
        <begin position="1"/>
        <end position="12"/>
    </location>
</feature>
<dbReference type="PANTHER" id="PTHR11941:SF169">
    <property type="entry name" value="(7AS)-7A-METHYL-1,5-DIOXO-2,3,5,6,7,7A-HEXAHYDRO-1H-INDENE-CARBOXYL-COA HYDROLASE"/>
    <property type="match status" value="1"/>
</dbReference>
<dbReference type="Gene3D" id="1.10.12.10">
    <property type="entry name" value="Lyase 2-enoyl-coa Hydratase, Chain A, domain 2"/>
    <property type="match status" value="1"/>
</dbReference>
<comment type="similarity">
    <text evidence="1 4">Belongs to the enoyl-CoA hydratase/isomerase family.</text>
</comment>
<sequence length="279" mass="29544">MTSTEASVSPSDHPTGAEPAQPSGSDAILTEKHGDHVLIIKMHRPHRRNAFDGATARALEAVIDDYEEDDRLRCAIITGSDERAFSAGQDLIAAAQGDMGGTDRRGGFGIMGRPPIKPIIAAVEGHALAGGLELCLACDLIVASRTATMGIPEAAKSLVAIGGGCFRLPKRIPYHLAMELAITGKAWPATRMAELGLVNKLTEPGKALAGALELAEEVLAAGPLAVKASKQIVQHAYDWDDAEAWNLQQQFAAPVMASDDLKEGLRAFAEKRPAVWKGR</sequence>
<evidence type="ECO:0000313" key="6">
    <source>
        <dbReference type="EMBL" id="MWA01569.1"/>
    </source>
</evidence>
<keyword evidence="3" id="KW-0456">Lyase</keyword>
<dbReference type="Proteomes" id="UP000462055">
    <property type="component" value="Unassembled WGS sequence"/>
</dbReference>
<dbReference type="InterPro" id="IPR029045">
    <property type="entry name" value="ClpP/crotonase-like_dom_sf"/>
</dbReference>
<name>A0A6I4MG60_9ACTN</name>
<accession>A0A6I4MG60</accession>
<proteinExistence type="inferred from homology"/>
<evidence type="ECO:0000256" key="5">
    <source>
        <dbReference type="SAM" id="MobiDB-lite"/>
    </source>
</evidence>
<organism evidence="6 7">
    <name type="scientific">Actinomadura physcomitrii</name>
    <dbReference type="NCBI Taxonomy" id="2650748"/>
    <lineage>
        <taxon>Bacteria</taxon>
        <taxon>Bacillati</taxon>
        <taxon>Actinomycetota</taxon>
        <taxon>Actinomycetes</taxon>
        <taxon>Streptosporangiales</taxon>
        <taxon>Thermomonosporaceae</taxon>
        <taxon>Actinomadura</taxon>
    </lineage>
</organism>
<dbReference type="NCBIfam" id="NF006100">
    <property type="entry name" value="PRK08252.1"/>
    <property type="match status" value="1"/>
</dbReference>
<gene>
    <name evidence="6" type="ORF">F8568_014530</name>
</gene>
<dbReference type="CDD" id="cd06558">
    <property type="entry name" value="crotonase-like"/>
    <property type="match status" value="1"/>
</dbReference>
<evidence type="ECO:0000313" key="7">
    <source>
        <dbReference type="Proteomes" id="UP000462055"/>
    </source>
</evidence>
<keyword evidence="7" id="KW-1185">Reference proteome</keyword>
<dbReference type="InterPro" id="IPR018376">
    <property type="entry name" value="Enoyl-CoA_hyd/isom_CS"/>
</dbReference>
<dbReference type="Pfam" id="PF00378">
    <property type="entry name" value="ECH_1"/>
    <property type="match status" value="1"/>
</dbReference>
<evidence type="ECO:0000256" key="4">
    <source>
        <dbReference type="RuleBase" id="RU003707"/>
    </source>
</evidence>
<dbReference type="InterPro" id="IPR014748">
    <property type="entry name" value="Enoyl-CoA_hydra_C"/>
</dbReference>
<dbReference type="Gene3D" id="3.90.226.10">
    <property type="entry name" value="2-enoyl-CoA Hydratase, Chain A, domain 1"/>
    <property type="match status" value="1"/>
</dbReference>
<keyword evidence="2" id="KW-0443">Lipid metabolism</keyword>
<evidence type="ECO:0000256" key="1">
    <source>
        <dbReference type="ARBA" id="ARBA00005254"/>
    </source>
</evidence>
<dbReference type="EMBL" id="WBMS02000010">
    <property type="protein sequence ID" value="MWA01569.1"/>
    <property type="molecule type" value="Genomic_DNA"/>
</dbReference>
<evidence type="ECO:0000256" key="2">
    <source>
        <dbReference type="ARBA" id="ARBA00023098"/>
    </source>
</evidence>
<dbReference type="InterPro" id="IPR001753">
    <property type="entry name" value="Enoyl-CoA_hydra/iso"/>
</dbReference>
<reference evidence="6" key="1">
    <citation type="submission" date="2019-12" db="EMBL/GenBank/DDBJ databases">
        <title>Actinomadura physcomitrii sp. nov., a novel actinomycete isolated from moss [Physcomitrium sphaericum (Ludw) Fuernr].</title>
        <authorList>
            <person name="Zhuang X."/>
        </authorList>
    </citation>
    <scope>NUCLEOTIDE SEQUENCE [LARGE SCALE GENOMIC DNA]</scope>
    <source>
        <strain evidence="6">LD22</strain>
    </source>
</reference>
<feature type="region of interest" description="Disordered" evidence="5">
    <location>
        <begin position="1"/>
        <end position="28"/>
    </location>
</feature>
<dbReference type="GO" id="GO:0016829">
    <property type="term" value="F:lyase activity"/>
    <property type="evidence" value="ECO:0007669"/>
    <property type="project" value="UniProtKB-KW"/>
</dbReference>
<protein>
    <submittedName>
        <fullName evidence="6">Crotonase/enoyl-CoA hydratase family protein</fullName>
    </submittedName>
</protein>
<comment type="caution">
    <text evidence="6">The sequence shown here is derived from an EMBL/GenBank/DDBJ whole genome shotgun (WGS) entry which is preliminary data.</text>
</comment>